<gene>
    <name evidence="1" type="ORF">TNCT_739371</name>
</gene>
<reference evidence="1" key="1">
    <citation type="submission" date="2020-07" db="EMBL/GenBank/DDBJ databases">
        <title>Multicomponent nature underlies the extraordinary mechanical properties of spider dragline silk.</title>
        <authorList>
            <person name="Kono N."/>
            <person name="Nakamura H."/>
            <person name="Mori M."/>
            <person name="Yoshida Y."/>
            <person name="Ohtoshi R."/>
            <person name="Malay A.D."/>
            <person name="Moran D.A.P."/>
            <person name="Tomita M."/>
            <person name="Numata K."/>
            <person name="Arakawa K."/>
        </authorList>
    </citation>
    <scope>NUCLEOTIDE SEQUENCE</scope>
</reference>
<organism evidence="1 2">
    <name type="scientific">Trichonephila clavata</name>
    <name type="common">Joro spider</name>
    <name type="synonym">Nephila clavata</name>
    <dbReference type="NCBI Taxonomy" id="2740835"/>
    <lineage>
        <taxon>Eukaryota</taxon>
        <taxon>Metazoa</taxon>
        <taxon>Ecdysozoa</taxon>
        <taxon>Arthropoda</taxon>
        <taxon>Chelicerata</taxon>
        <taxon>Arachnida</taxon>
        <taxon>Araneae</taxon>
        <taxon>Araneomorphae</taxon>
        <taxon>Entelegynae</taxon>
        <taxon>Araneoidea</taxon>
        <taxon>Nephilidae</taxon>
        <taxon>Trichonephila</taxon>
    </lineage>
</organism>
<dbReference type="Proteomes" id="UP000887116">
    <property type="component" value="Unassembled WGS sequence"/>
</dbReference>
<evidence type="ECO:0000313" key="1">
    <source>
        <dbReference type="EMBL" id="GFR24033.1"/>
    </source>
</evidence>
<dbReference type="AlphaFoldDB" id="A0A8X6HJ66"/>
<dbReference type="EMBL" id="BMAO01028370">
    <property type="protein sequence ID" value="GFR24033.1"/>
    <property type="molecule type" value="Genomic_DNA"/>
</dbReference>
<evidence type="ECO:0000313" key="2">
    <source>
        <dbReference type="Proteomes" id="UP000887116"/>
    </source>
</evidence>
<keyword evidence="2" id="KW-1185">Reference proteome</keyword>
<proteinExistence type="predicted"/>
<sequence>MNDLPRFVAFPQVFMSLLSFYEEVRILYTPDLSSISGYREILYKIIFQFTVDIWLCIFYANVPFRYRLGDSFELYLFLGSFATDLSFQYQKYRNNSKCLQTAHHL</sequence>
<name>A0A8X6HJ66_TRICU</name>
<comment type="caution">
    <text evidence="1">The sequence shown here is derived from an EMBL/GenBank/DDBJ whole genome shotgun (WGS) entry which is preliminary data.</text>
</comment>
<protein>
    <submittedName>
        <fullName evidence="1">Uncharacterized protein</fullName>
    </submittedName>
</protein>
<accession>A0A8X6HJ66</accession>